<sequence length="67" mass="8059">MKQGIYYLLEYKNMASRTEQMDRSLTPETNVKKKTNNIKIIKTYDCNHQFFVYSLRKHILPVVFLES</sequence>
<dbReference type="EMBL" id="GBXM01105219">
    <property type="protein sequence ID" value="JAH03358.1"/>
    <property type="molecule type" value="Transcribed_RNA"/>
</dbReference>
<evidence type="ECO:0000313" key="1">
    <source>
        <dbReference type="EMBL" id="JAH03358.1"/>
    </source>
</evidence>
<proteinExistence type="predicted"/>
<dbReference type="AlphaFoldDB" id="A0A0E9PHQ1"/>
<protein>
    <submittedName>
        <fullName evidence="1">Uncharacterized protein</fullName>
    </submittedName>
</protein>
<accession>A0A0E9PHQ1</accession>
<reference evidence="1" key="2">
    <citation type="journal article" date="2015" name="Fish Shellfish Immunol.">
        <title>Early steps in the European eel (Anguilla anguilla)-Vibrio vulnificus interaction in the gills: Role of the RtxA13 toxin.</title>
        <authorList>
            <person name="Callol A."/>
            <person name="Pajuelo D."/>
            <person name="Ebbesson L."/>
            <person name="Teles M."/>
            <person name="MacKenzie S."/>
            <person name="Amaro C."/>
        </authorList>
    </citation>
    <scope>NUCLEOTIDE SEQUENCE</scope>
</reference>
<name>A0A0E9PHQ1_ANGAN</name>
<organism evidence="1">
    <name type="scientific">Anguilla anguilla</name>
    <name type="common">European freshwater eel</name>
    <name type="synonym">Muraena anguilla</name>
    <dbReference type="NCBI Taxonomy" id="7936"/>
    <lineage>
        <taxon>Eukaryota</taxon>
        <taxon>Metazoa</taxon>
        <taxon>Chordata</taxon>
        <taxon>Craniata</taxon>
        <taxon>Vertebrata</taxon>
        <taxon>Euteleostomi</taxon>
        <taxon>Actinopterygii</taxon>
        <taxon>Neopterygii</taxon>
        <taxon>Teleostei</taxon>
        <taxon>Anguilliformes</taxon>
        <taxon>Anguillidae</taxon>
        <taxon>Anguilla</taxon>
    </lineage>
</organism>
<reference evidence="1" key="1">
    <citation type="submission" date="2014-11" db="EMBL/GenBank/DDBJ databases">
        <authorList>
            <person name="Amaro Gonzalez C."/>
        </authorList>
    </citation>
    <scope>NUCLEOTIDE SEQUENCE</scope>
</reference>